<proteinExistence type="predicted"/>
<reference evidence="1 2" key="1">
    <citation type="journal article" date="2024" name="G3 (Bethesda)">
        <title>Genome assembly of Hibiscus sabdariffa L. provides insights into metabolisms of medicinal natural products.</title>
        <authorList>
            <person name="Kim T."/>
        </authorList>
    </citation>
    <scope>NUCLEOTIDE SEQUENCE [LARGE SCALE GENOMIC DNA]</scope>
    <source>
        <strain evidence="1">TK-2024</strain>
        <tissue evidence="1">Old leaves</tissue>
    </source>
</reference>
<comment type="caution">
    <text evidence="1">The sequence shown here is derived from an EMBL/GenBank/DDBJ whole genome shotgun (WGS) entry which is preliminary data.</text>
</comment>
<organism evidence="1 2">
    <name type="scientific">Hibiscus sabdariffa</name>
    <name type="common">roselle</name>
    <dbReference type="NCBI Taxonomy" id="183260"/>
    <lineage>
        <taxon>Eukaryota</taxon>
        <taxon>Viridiplantae</taxon>
        <taxon>Streptophyta</taxon>
        <taxon>Embryophyta</taxon>
        <taxon>Tracheophyta</taxon>
        <taxon>Spermatophyta</taxon>
        <taxon>Magnoliopsida</taxon>
        <taxon>eudicotyledons</taxon>
        <taxon>Gunneridae</taxon>
        <taxon>Pentapetalae</taxon>
        <taxon>rosids</taxon>
        <taxon>malvids</taxon>
        <taxon>Malvales</taxon>
        <taxon>Malvaceae</taxon>
        <taxon>Malvoideae</taxon>
        <taxon>Hibiscus</taxon>
    </lineage>
</organism>
<evidence type="ECO:0000313" key="2">
    <source>
        <dbReference type="Proteomes" id="UP001396334"/>
    </source>
</evidence>
<name>A0ABR2PN25_9ROSI</name>
<dbReference type="Proteomes" id="UP001396334">
    <property type="component" value="Unassembled WGS sequence"/>
</dbReference>
<keyword evidence="2" id="KW-1185">Reference proteome</keyword>
<sequence>MVAWLQLCQAKRAGGIAFRDLHLFNVALLGKQVWRMIHEPHSLVYQVLAAKYFPGRSILDATFGDRPSYTWHSIYQVMQELKPCFYRRVGIRSQVRILVDHWGGAQPVHLMTTYVDSPTEPLICDEFMLDSVNVWDASKVYQLLTGMKQRQFYLV</sequence>
<dbReference type="EMBL" id="JBBPBN010000056">
    <property type="protein sequence ID" value="KAK8989840.1"/>
    <property type="molecule type" value="Genomic_DNA"/>
</dbReference>
<evidence type="ECO:0000313" key="1">
    <source>
        <dbReference type="EMBL" id="KAK8989840.1"/>
    </source>
</evidence>
<protein>
    <submittedName>
        <fullName evidence="1">Uncharacterized protein</fullName>
    </submittedName>
</protein>
<accession>A0ABR2PN25</accession>
<gene>
    <name evidence="1" type="ORF">V6N11_064255</name>
</gene>